<keyword evidence="2" id="KW-1185">Reference proteome</keyword>
<gene>
    <name evidence="1" type="ORF">EVAR_23117_1</name>
</gene>
<dbReference type="AlphaFoldDB" id="A0A4C1VA20"/>
<evidence type="ECO:0000313" key="2">
    <source>
        <dbReference type="Proteomes" id="UP000299102"/>
    </source>
</evidence>
<accession>A0A4C1VA20</accession>
<evidence type="ECO:0000313" key="1">
    <source>
        <dbReference type="EMBL" id="GBP35868.1"/>
    </source>
</evidence>
<dbReference type="Proteomes" id="UP000299102">
    <property type="component" value="Unassembled WGS sequence"/>
</dbReference>
<comment type="caution">
    <text evidence="1">The sequence shown here is derived from an EMBL/GenBank/DDBJ whole genome shotgun (WGS) entry which is preliminary data.</text>
</comment>
<reference evidence="1 2" key="1">
    <citation type="journal article" date="2019" name="Commun. Biol.">
        <title>The bagworm genome reveals a unique fibroin gene that provides high tensile strength.</title>
        <authorList>
            <person name="Kono N."/>
            <person name="Nakamura H."/>
            <person name="Ohtoshi R."/>
            <person name="Tomita M."/>
            <person name="Numata K."/>
            <person name="Arakawa K."/>
        </authorList>
    </citation>
    <scope>NUCLEOTIDE SEQUENCE [LARGE SCALE GENOMIC DNA]</scope>
</reference>
<name>A0A4C1VA20_EUMVA</name>
<protein>
    <submittedName>
        <fullName evidence="1">Uncharacterized protein</fullName>
    </submittedName>
</protein>
<organism evidence="1 2">
    <name type="scientific">Eumeta variegata</name>
    <name type="common">Bagworm moth</name>
    <name type="synonym">Eumeta japonica</name>
    <dbReference type="NCBI Taxonomy" id="151549"/>
    <lineage>
        <taxon>Eukaryota</taxon>
        <taxon>Metazoa</taxon>
        <taxon>Ecdysozoa</taxon>
        <taxon>Arthropoda</taxon>
        <taxon>Hexapoda</taxon>
        <taxon>Insecta</taxon>
        <taxon>Pterygota</taxon>
        <taxon>Neoptera</taxon>
        <taxon>Endopterygota</taxon>
        <taxon>Lepidoptera</taxon>
        <taxon>Glossata</taxon>
        <taxon>Ditrysia</taxon>
        <taxon>Tineoidea</taxon>
        <taxon>Psychidae</taxon>
        <taxon>Oiketicinae</taxon>
        <taxon>Eumeta</taxon>
    </lineage>
</organism>
<proteinExistence type="predicted"/>
<sequence length="144" mass="16241">MCGVDGEKCRQRISAERKIAADDRLWPPKRLGRKLSAAHRKTTPSRTYVTSGRFAPRAFEWGERKARWETAGLAPTPRAKNNRTGDKFQLPPEIKENEFLHFVYPSIALPIMTPVAISCSILIPTPFSISTTVPLLIPNPVRFK</sequence>
<dbReference type="EMBL" id="BGZK01000311">
    <property type="protein sequence ID" value="GBP35868.1"/>
    <property type="molecule type" value="Genomic_DNA"/>
</dbReference>